<dbReference type="EC" id="3.5.1.3" evidence="3"/>
<dbReference type="CDD" id="cd07572">
    <property type="entry name" value="nit"/>
    <property type="match status" value="1"/>
</dbReference>
<dbReference type="PANTHER" id="PTHR23088">
    <property type="entry name" value="NITRILASE-RELATED"/>
    <property type="match status" value="1"/>
</dbReference>
<dbReference type="EMBL" id="CP118378">
    <property type="protein sequence ID" value="WFD44240.1"/>
    <property type="molecule type" value="Genomic_DNA"/>
</dbReference>
<dbReference type="Pfam" id="PF00795">
    <property type="entry name" value="CN_hydrolase"/>
    <property type="match status" value="1"/>
</dbReference>
<gene>
    <name evidence="3" type="primary">NIT3</name>
    <name evidence="3" type="ORF">MPSI1_002906</name>
</gene>
<dbReference type="InterPro" id="IPR036526">
    <property type="entry name" value="C-N_Hydrolase_sf"/>
</dbReference>
<evidence type="ECO:0000256" key="1">
    <source>
        <dbReference type="ARBA" id="ARBA00022801"/>
    </source>
</evidence>
<proteinExistence type="predicted"/>
<dbReference type="AlphaFoldDB" id="A0AAF0FB65"/>
<keyword evidence="1 3" id="KW-0378">Hydrolase</keyword>
<dbReference type="SUPFAM" id="SSF56317">
    <property type="entry name" value="Carbon-nitrogen hydrolase"/>
    <property type="match status" value="1"/>
</dbReference>
<dbReference type="Gene3D" id="3.60.110.10">
    <property type="entry name" value="Carbon-nitrogen hydrolase"/>
    <property type="match status" value="1"/>
</dbReference>
<sequence>MSSSLPALNLAKTRLAAIQLGQIGSDKAFNLKHAREAVLKAASQGPLSGADMVMLPECFNSPYSVQQFRKYSETLPGVFEKVKNAGSVKTVDGEKSWGIDNKDNAHAIEPTQELLDASETVRMLSSVAKEAGVVLVGGSMPERDANDHIYNTSLVFDKQGRIIAAHRKLHLFNVDFPGKMTFKESETLTPGNGITLFDCEFGRFGLGICYDIRFPEIAMVTGRLGAGAMLYPGAFNTTTGPLAWELLLRARATDNQIYTMGCSPARPPDGYPAWGHSTVVDPLGQVIATCAEEETIIWAEFDPERVKEVRKLVPVSTQRRFDAYVDVAK</sequence>
<evidence type="ECO:0000313" key="3">
    <source>
        <dbReference type="EMBL" id="WFD44240.1"/>
    </source>
</evidence>
<dbReference type="PROSITE" id="PS50263">
    <property type="entry name" value="CN_HYDROLASE"/>
    <property type="match status" value="1"/>
</dbReference>
<protein>
    <submittedName>
        <fullName evidence="3">Omega-amidase</fullName>
        <ecNumber evidence="3">3.5.1.3</ecNumber>
    </submittedName>
</protein>
<dbReference type="GO" id="GO:0006107">
    <property type="term" value="P:oxaloacetate metabolic process"/>
    <property type="evidence" value="ECO:0007669"/>
    <property type="project" value="TreeGrafter"/>
</dbReference>
<dbReference type="Proteomes" id="UP001214628">
    <property type="component" value="Chromosome 4"/>
</dbReference>
<dbReference type="FunFam" id="3.60.110.10:FF:000023">
    <property type="entry name" value="Related to NIT3-nitrilase"/>
    <property type="match status" value="1"/>
</dbReference>
<evidence type="ECO:0000313" key="4">
    <source>
        <dbReference type="Proteomes" id="UP001214628"/>
    </source>
</evidence>
<dbReference type="InterPro" id="IPR045254">
    <property type="entry name" value="Nit1/2_C-N_Hydrolase"/>
</dbReference>
<keyword evidence="4" id="KW-1185">Reference proteome</keyword>
<organism evidence="3 4">
    <name type="scientific">Malassezia psittaci</name>
    <dbReference type="NCBI Taxonomy" id="1821823"/>
    <lineage>
        <taxon>Eukaryota</taxon>
        <taxon>Fungi</taxon>
        <taxon>Dikarya</taxon>
        <taxon>Basidiomycota</taxon>
        <taxon>Ustilaginomycotina</taxon>
        <taxon>Malasseziomycetes</taxon>
        <taxon>Malasseziales</taxon>
        <taxon>Malasseziaceae</taxon>
        <taxon>Malassezia</taxon>
    </lineage>
</organism>
<evidence type="ECO:0000259" key="2">
    <source>
        <dbReference type="PROSITE" id="PS50263"/>
    </source>
</evidence>
<dbReference type="GO" id="GO:0050152">
    <property type="term" value="F:omega-amidase activity"/>
    <property type="evidence" value="ECO:0007669"/>
    <property type="project" value="UniProtKB-EC"/>
</dbReference>
<dbReference type="InterPro" id="IPR003010">
    <property type="entry name" value="C-N_Hydrolase"/>
</dbReference>
<name>A0AAF0FB65_9BASI</name>
<dbReference type="GO" id="GO:0006528">
    <property type="term" value="P:asparagine metabolic process"/>
    <property type="evidence" value="ECO:0007669"/>
    <property type="project" value="TreeGrafter"/>
</dbReference>
<dbReference type="PROSITE" id="PS01227">
    <property type="entry name" value="UPF0012"/>
    <property type="match status" value="1"/>
</dbReference>
<dbReference type="GO" id="GO:0005739">
    <property type="term" value="C:mitochondrion"/>
    <property type="evidence" value="ECO:0007669"/>
    <property type="project" value="TreeGrafter"/>
</dbReference>
<dbReference type="PANTHER" id="PTHR23088:SF30">
    <property type="entry name" value="OMEGA-AMIDASE NIT2"/>
    <property type="match status" value="1"/>
</dbReference>
<accession>A0AAF0FB65</accession>
<reference evidence="3" key="1">
    <citation type="submission" date="2023-02" db="EMBL/GenBank/DDBJ databases">
        <title>Mating type loci evolution in Malassezia.</title>
        <authorList>
            <person name="Coelho M.A."/>
        </authorList>
    </citation>
    <scope>NUCLEOTIDE SEQUENCE</scope>
    <source>
        <strain evidence="3">CBS 14136</strain>
    </source>
</reference>
<dbReference type="InterPro" id="IPR001110">
    <property type="entry name" value="UPF0012_CS"/>
</dbReference>
<dbReference type="GO" id="GO:0006541">
    <property type="term" value="P:glutamine metabolic process"/>
    <property type="evidence" value="ECO:0007669"/>
    <property type="project" value="TreeGrafter"/>
</dbReference>
<feature type="domain" description="CN hydrolase" evidence="2">
    <location>
        <begin position="13"/>
        <end position="303"/>
    </location>
</feature>